<reference evidence="9 10" key="1">
    <citation type="submission" date="2018-06" db="EMBL/GenBank/DDBJ databases">
        <authorList>
            <consortium name="Pathogen Informatics"/>
            <person name="Doyle S."/>
        </authorList>
    </citation>
    <scope>NUCLEOTIDE SEQUENCE [LARGE SCALE GENOMIC DNA]</scope>
    <source>
        <strain evidence="9 10">NCTC11343</strain>
    </source>
</reference>
<dbReference type="Pfam" id="PF02589">
    <property type="entry name" value="LUD_dom"/>
    <property type="match status" value="2"/>
</dbReference>
<evidence type="ECO:0000256" key="2">
    <source>
        <dbReference type="ARBA" id="ARBA00022485"/>
    </source>
</evidence>
<dbReference type="Pfam" id="PF11870">
    <property type="entry name" value="LutB_C"/>
    <property type="match status" value="1"/>
</dbReference>
<dbReference type="Gene3D" id="3.40.50.10420">
    <property type="entry name" value="NagB/RpiA/CoA transferase-like"/>
    <property type="match status" value="2"/>
</dbReference>
<evidence type="ECO:0000256" key="6">
    <source>
        <dbReference type="ARBA" id="ARBA00023004"/>
    </source>
</evidence>
<evidence type="ECO:0000313" key="9">
    <source>
        <dbReference type="EMBL" id="SPZ92299.1"/>
    </source>
</evidence>
<accession>A0A2X2LG04</accession>
<dbReference type="InterPro" id="IPR024569">
    <property type="entry name" value="LutB_C"/>
</dbReference>
<dbReference type="Proteomes" id="UP000251241">
    <property type="component" value="Unassembled WGS sequence"/>
</dbReference>
<dbReference type="InterPro" id="IPR009051">
    <property type="entry name" value="Helical_ferredxn"/>
</dbReference>
<dbReference type="Pfam" id="PF13183">
    <property type="entry name" value="Fer4_8"/>
    <property type="match status" value="1"/>
</dbReference>
<keyword evidence="7" id="KW-0411">Iron-sulfur</keyword>
<dbReference type="InterPro" id="IPR003741">
    <property type="entry name" value="LUD_dom"/>
</dbReference>
<evidence type="ECO:0000256" key="4">
    <source>
        <dbReference type="ARBA" id="ARBA00022737"/>
    </source>
</evidence>
<dbReference type="InterPro" id="IPR017896">
    <property type="entry name" value="4Fe4S_Fe-S-bd"/>
</dbReference>
<keyword evidence="6" id="KW-0408">Iron</keyword>
<keyword evidence="3" id="KW-0479">Metal-binding</keyword>
<dbReference type="Gene3D" id="1.10.1060.10">
    <property type="entry name" value="Alpha-helical ferredoxin"/>
    <property type="match status" value="1"/>
</dbReference>
<evidence type="ECO:0000313" key="10">
    <source>
        <dbReference type="Proteomes" id="UP000251241"/>
    </source>
</evidence>
<dbReference type="EMBL" id="UAUU01000011">
    <property type="protein sequence ID" value="SPZ92299.1"/>
    <property type="molecule type" value="Genomic_DNA"/>
</dbReference>
<evidence type="ECO:0000256" key="7">
    <source>
        <dbReference type="ARBA" id="ARBA00023014"/>
    </source>
</evidence>
<dbReference type="SUPFAM" id="SSF46548">
    <property type="entry name" value="alpha-helical ferredoxin"/>
    <property type="match status" value="1"/>
</dbReference>
<dbReference type="PANTHER" id="PTHR47153:SF2">
    <property type="entry name" value="LACTATE UTILIZATION PROTEIN B"/>
    <property type="match status" value="1"/>
</dbReference>
<dbReference type="PROSITE" id="PS00198">
    <property type="entry name" value="4FE4S_FER_1"/>
    <property type="match status" value="1"/>
</dbReference>
<dbReference type="AlphaFoldDB" id="A0A2X2LG04"/>
<organism evidence="9 10">
    <name type="scientific">Sphingobacterium multivorum</name>
    <dbReference type="NCBI Taxonomy" id="28454"/>
    <lineage>
        <taxon>Bacteria</taxon>
        <taxon>Pseudomonadati</taxon>
        <taxon>Bacteroidota</taxon>
        <taxon>Sphingobacteriia</taxon>
        <taxon>Sphingobacteriales</taxon>
        <taxon>Sphingobacteriaceae</taxon>
        <taxon>Sphingobacterium</taxon>
    </lineage>
</organism>
<keyword evidence="1" id="KW-0813">Transport</keyword>
<evidence type="ECO:0000256" key="3">
    <source>
        <dbReference type="ARBA" id="ARBA00022723"/>
    </source>
</evidence>
<dbReference type="GO" id="GO:0051539">
    <property type="term" value="F:4 iron, 4 sulfur cluster binding"/>
    <property type="evidence" value="ECO:0007669"/>
    <property type="project" value="UniProtKB-KW"/>
</dbReference>
<keyword evidence="5" id="KW-0249">Electron transport</keyword>
<dbReference type="InterPro" id="IPR037171">
    <property type="entry name" value="NagB/RpiA_transferase-like"/>
</dbReference>
<keyword evidence="2" id="KW-0004">4Fe-4S</keyword>
<sequence>MGKVNVEDNARKFIKQDDIHEAQHDKNLYNTIIKRSKVSSEIPEWEELRNLASQIKEHALTHLDHYIEQFATKAEENGITVHFAKDADEHNAIVFDILNSHGAKRIIKSKSMLQEECGMTPFLEERGIDVLETDLGERIQQLSDERPSHIVMPAIQKTTEDIAKLFADKIGTDPNDDDPHSLAEAMRNNARPKFLVADAGMTGANFAVAETGTFVVCTNEGNADLTASIPPLHIASIGIEKILPKVEDLGVFIRLLSRSALGTPATQYTSHFSGPREGSEMHIVLTDNGRSKRLSMDKFWHSLKCIRCGACMNTCPVYRRSGGLSYGATYSGPIGIILDPTFDEDTYSELPFHSSLCGSCTEICPVHINISDQIIEWRKVMMHKNKTPFGRRLAFAAADRMLGSATAFKMMEKTTYNMLNILPKSLLENSTLDPWVEDRELPDVKKETFRDWYKKTEKTMTKEELLSSVRTNLANREKVDYPAIPDYKKPGTDLKAVFEINAKIAAVDFYDVASVEEAQEIMRKKLPDAKVTCSATPEWRGNKDIHVQKPADLNDVGLGIFRAEFGVAEMGMVWVTEKSLVTNSLGYLSQHLAVLLDPEDLTENMHTAYKRVDFPHSHYGCFVMGPSATADISAVLVHGAQGARTLTLFFLKKTVL</sequence>
<evidence type="ECO:0000256" key="1">
    <source>
        <dbReference type="ARBA" id="ARBA00022448"/>
    </source>
</evidence>
<evidence type="ECO:0000259" key="8">
    <source>
        <dbReference type="PROSITE" id="PS51379"/>
    </source>
</evidence>
<keyword evidence="4" id="KW-0677">Repeat</keyword>
<proteinExistence type="predicted"/>
<dbReference type="GO" id="GO:0046872">
    <property type="term" value="F:metal ion binding"/>
    <property type="evidence" value="ECO:0007669"/>
    <property type="project" value="UniProtKB-KW"/>
</dbReference>
<dbReference type="InterPro" id="IPR004452">
    <property type="entry name" value="LutB/LldF"/>
</dbReference>
<dbReference type="SUPFAM" id="SSF100950">
    <property type="entry name" value="NagB/RpiA/CoA transferase-like"/>
    <property type="match status" value="2"/>
</dbReference>
<feature type="domain" description="4Fe-4S ferredoxin-type" evidence="8">
    <location>
        <begin position="292"/>
        <end position="317"/>
    </location>
</feature>
<name>A0A2X2LG04_SPHMU</name>
<dbReference type="InterPro" id="IPR017900">
    <property type="entry name" value="4Fe4S_Fe_S_CS"/>
</dbReference>
<dbReference type="InterPro" id="IPR024185">
    <property type="entry name" value="FTHF_cligase-like_sf"/>
</dbReference>
<gene>
    <name evidence="9" type="primary">lutB_2</name>
    <name evidence="9" type="ORF">NCTC11343_04352</name>
</gene>
<dbReference type="PROSITE" id="PS51379">
    <property type="entry name" value="4FE4S_FER_2"/>
    <property type="match status" value="1"/>
</dbReference>
<dbReference type="PANTHER" id="PTHR47153">
    <property type="entry name" value="LACTATE UTILIZATION PROTEIN B"/>
    <property type="match status" value="1"/>
</dbReference>
<dbReference type="RefSeq" id="WP_112375812.1">
    <property type="nucleotide sequence ID" value="NZ_UAUU01000011.1"/>
</dbReference>
<dbReference type="GO" id="GO:0006089">
    <property type="term" value="P:lactate metabolic process"/>
    <property type="evidence" value="ECO:0007669"/>
    <property type="project" value="InterPro"/>
</dbReference>
<protein>
    <submittedName>
        <fullName evidence="9">Lactate utilization protein B</fullName>
    </submittedName>
</protein>
<evidence type="ECO:0000256" key="5">
    <source>
        <dbReference type="ARBA" id="ARBA00022982"/>
    </source>
</evidence>